<dbReference type="InterPro" id="IPR049492">
    <property type="entry name" value="BD-FAE-like_dom"/>
</dbReference>
<dbReference type="Proteomes" id="UP000223968">
    <property type="component" value="Unassembled WGS sequence"/>
</dbReference>
<feature type="active site" description="Nucleophile" evidence="3">
    <location>
        <position position="144"/>
    </location>
</feature>
<keyword evidence="1 3" id="KW-0378">Hydrolase</keyword>
<sequence>MASRISSHFHQENHRYGQENILQNVSVYLPRSVLQKNLSTDVWILYIHGGAWRDPEITSTSFEPALEAIVSNYGSGLTLGIAGLASIDYRLTAHPDFPQDPLKTKPAHLRKALHPDHLNDVHRAIAFLQNKYGFAERYILVGHSCGATLAFQTVMKPISNDRAESDDGPGAKAQQPMAIVGVDGIYDLRLLRDHFNQYPIYQTFIEAAFGSEDVWDVVSPATVKGQSGIEGGWSNGRLAVLAHSEGDELVDMGQLRVMSITTERWRAADTQEQLRSVLLLDDLKGGHDDVWSKGEELAQVITRTVNELGRLDRA</sequence>
<accession>A0A2B7Y281</accession>
<dbReference type="UniPathway" id="UPA00333">
    <property type="reaction ID" value="UER00454"/>
</dbReference>
<gene>
    <name evidence="5" type="ORF">AJ79_02368</name>
</gene>
<dbReference type="GO" id="GO:0019441">
    <property type="term" value="P:L-tryptophan catabolic process to kynurenine"/>
    <property type="evidence" value="ECO:0007669"/>
    <property type="project" value="UniProtKB-UniRule"/>
</dbReference>
<dbReference type="STRING" id="1447875.A0A2B7Y281"/>
<dbReference type="HAMAP" id="MF_03014">
    <property type="entry name" value="KFase"/>
    <property type="match status" value="1"/>
</dbReference>
<comment type="similarity">
    <text evidence="3">Belongs to the kynurenine formamidase family.</text>
</comment>
<feature type="domain" description="BD-FAE-like" evidence="4">
    <location>
        <begin position="42"/>
        <end position="222"/>
    </location>
</feature>
<dbReference type="OrthoDB" id="420264at2759"/>
<comment type="catalytic activity">
    <reaction evidence="3">
        <text>N-formyl-L-kynurenine + H2O = L-kynurenine + formate + H(+)</text>
        <dbReference type="Rhea" id="RHEA:13009"/>
        <dbReference type="ChEBI" id="CHEBI:15377"/>
        <dbReference type="ChEBI" id="CHEBI:15378"/>
        <dbReference type="ChEBI" id="CHEBI:15740"/>
        <dbReference type="ChEBI" id="CHEBI:57959"/>
        <dbReference type="ChEBI" id="CHEBI:58629"/>
        <dbReference type="EC" id="3.5.1.9"/>
    </reaction>
</comment>
<comment type="pathway">
    <text evidence="3">Amino-acid degradation; L-tryptophan degradation via kynurenine pathway; L-kynurenine from L-tryptophan: step 2/2.</text>
</comment>
<evidence type="ECO:0000256" key="1">
    <source>
        <dbReference type="ARBA" id="ARBA00022801"/>
    </source>
</evidence>
<comment type="domain">
    <text evidence="3">The main chain amide nitrogen atoms of the second glycine and its adjacent residue in the HGGXW motif define the oxyanion hole, and stabilize the oxyanion that forms during the nucleophilic attack by the catalytic serine during substrate cleavage.</text>
</comment>
<name>A0A2B7Y281_9EURO</name>
<dbReference type="PANTHER" id="PTHR48081:SF33">
    <property type="entry name" value="KYNURENINE FORMAMIDASE"/>
    <property type="match status" value="1"/>
</dbReference>
<keyword evidence="2 3" id="KW-0823">Tryptophan catabolism</keyword>
<dbReference type="GO" id="GO:0004061">
    <property type="term" value="F:arylformamidase activity"/>
    <property type="evidence" value="ECO:0007669"/>
    <property type="project" value="UniProtKB-UniRule"/>
</dbReference>
<feature type="active site" evidence="3">
    <location>
        <position position="287"/>
    </location>
</feature>
<dbReference type="GO" id="GO:0034354">
    <property type="term" value="P:'de novo' NAD+ biosynthetic process from L-tryptophan"/>
    <property type="evidence" value="ECO:0007669"/>
    <property type="project" value="UniProtKB-UniRule"/>
</dbReference>
<evidence type="ECO:0000259" key="4">
    <source>
        <dbReference type="Pfam" id="PF20434"/>
    </source>
</evidence>
<dbReference type="EC" id="3.5.1.9" evidence="3"/>
<organism evidence="5 6">
    <name type="scientific">Helicocarpus griseus UAMH5409</name>
    <dbReference type="NCBI Taxonomy" id="1447875"/>
    <lineage>
        <taxon>Eukaryota</taxon>
        <taxon>Fungi</taxon>
        <taxon>Dikarya</taxon>
        <taxon>Ascomycota</taxon>
        <taxon>Pezizomycotina</taxon>
        <taxon>Eurotiomycetes</taxon>
        <taxon>Eurotiomycetidae</taxon>
        <taxon>Onygenales</taxon>
        <taxon>Ajellomycetaceae</taxon>
        <taxon>Helicocarpus</taxon>
    </lineage>
</organism>
<comment type="function">
    <text evidence="3">Catalyzes the hydrolysis of N-formyl-L-kynurenine to L-kynurenine, the second step in the kynurenine pathway of tryptophan degradation. Kynurenine may be further oxidized to nicotinic acid, NAD(H) and NADP(H). Required for elimination of toxic metabolites.</text>
</comment>
<reference evidence="5 6" key="1">
    <citation type="submission" date="2017-10" db="EMBL/GenBank/DDBJ databases">
        <title>Comparative genomics in systemic dimorphic fungi from Ajellomycetaceae.</title>
        <authorList>
            <person name="Munoz J.F."/>
            <person name="Mcewen J.G."/>
            <person name="Clay O.K."/>
            <person name="Cuomo C.A."/>
        </authorList>
    </citation>
    <scope>NUCLEOTIDE SEQUENCE [LARGE SCALE GENOMIC DNA]</scope>
    <source>
        <strain evidence="5 6">UAMH5409</strain>
    </source>
</reference>
<feature type="short sequence motif" description="HGGXW" evidence="3">
    <location>
        <begin position="48"/>
        <end position="52"/>
    </location>
</feature>
<evidence type="ECO:0000313" key="5">
    <source>
        <dbReference type="EMBL" id="PGH15586.1"/>
    </source>
</evidence>
<dbReference type="InterPro" id="IPR050300">
    <property type="entry name" value="GDXG_lipolytic_enzyme"/>
</dbReference>
<dbReference type="PANTHER" id="PTHR48081">
    <property type="entry name" value="AB HYDROLASE SUPERFAMILY PROTEIN C4A8.06C"/>
    <property type="match status" value="1"/>
</dbReference>
<protein>
    <recommendedName>
        <fullName evidence="3">Kynurenine formamidase</fullName>
        <shortName evidence="3">KFA</shortName>
        <shortName evidence="3">KFase</shortName>
        <ecNumber evidence="3">3.5.1.9</ecNumber>
    </recommendedName>
    <alternativeName>
        <fullName evidence="3">Arylformamidase</fullName>
    </alternativeName>
    <alternativeName>
        <fullName evidence="3">N-formylkynurenine formamidase</fullName>
        <shortName evidence="3">FKF</shortName>
    </alternativeName>
</protein>
<evidence type="ECO:0000313" key="6">
    <source>
        <dbReference type="Proteomes" id="UP000223968"/>
    </source>
</evidence>
<dbReference type="InterPro" id="IPR027519">
    <property type="entry name" value="KFase_ver/fungi-typ"/>
</dbReference>
<comment type="subunit">
    <text evidence="3">Homodimer.</text>
</comment>
<dbReference type="EMBL" id="PDNB01000024">
    <property type="protein sequence ID" value="PGH15586.1"/>
    <property type="molecule type" value="Genomic_DNA"/>
</dbReference>
<comment type="caution">
    <text evidence="5">The sequence shown here is derived from an EMBL/GenBank/DDBJ whole genome shotgun (WGS) entry which is preliminary data.</text>
</comment>
<dbReference type="AlphaFoldDB" id="A0A2B7Y281"/>
<dbReference type="InterPro" id="IPR029058">
    <property type="entry name" value="AB_hydrolase_fold"/>
</dbReference>
<keyword evidence="6" id="KW-1185">Reference proteome</keyword>
<feature type="active site" evidence="3">
    <location>
        <position position="247"/>
    </location>
</feature>
<proteinExistence type="inferred from homology"/>
<dbReference type="Pfam" id="PF20434">
    <property type="entry name" value="BD-FAE"/>
    <property type="match status" value="1"/>
</dbReference>
<dbReference type="SUPFAM" id="SSF53474">
    <property type="entry name" value="alpha/beta-Hydrolases"/>
    <property type="match status" value="1"/>
</dbReference>
<dbReference type="Gene3D" id="3.40.50.1820">
    <property type="entry name" value="alpha/beta hydrolase"/>
    <property type="match status" value="1"/>
</dbReference>
<evidence type="ECO:0000256" key="2">
    <source>
        <dbReference type="ARBA" id="ARBA00023079"/>
    </source>
</evidence>
<evidence type="ECO:0000256" key="3">
    <source>
        <dbReference type="HAMAP-Rule" id="MF_03014"/>
    </source>
</evidence>